<dbReference type="PROSITE" id="PS00073">
    <property type="entry name" value="ACYL_COA_DH_2"/>
    <property type="match status" value="1"/>
</dbReference>
<evidence type="ECO:0000259" key="2">
    <source>
        <dbReference type="Pfam" id="PF00441"/>
    </source>
</evidence>
<evidence type="ECO:0000313" key="4">
    <source>
        <dbReference type="Proteomes" id="UP000658613"/>
    </source>
</evidence>
<dbReference type="Pfam" id="PF00441">
    <property type="entry name" value="Acyl-CoA_dh_1"/>
    <property type="match status" value="1"/>
</dbReference>
<keyword evidence="4" id="KW-1185">Reference proteome</keyword>
<dbReference type="PANTHER" id="PTHR43188:SF1">
    <property type="entry name" value="ACYL-COA DEHYDROGENASE"/>
    <property type="match status" value="1"/>
</dbReference>
<evidence type="ECO:0000256" key="1">
    <source>
        <dbReference type="ARBA" id="ARBA00022630"/>
    </source>
</evidence>
<evidence type="ECO:0000313" key="3">
    <source>
        <dbReference type="EMBL" id="MBG6122147.1"/>
    </source>
</evidence>
<dbReference type="InterPro" id="IPR036250">
    <property type="entry name" value="AcylCo_DH-like_C"/>
</dbReference>
<proteinExistence type="predicted"/>
<keyword evidence="1" id="KW-0285">Flavoprotein</keyword>
<dbReference type="RefSeq" id="WP_431622011.1">
    <property type="nucleotide sequence ID" value="NZ_JAHCBD010000002.1"/>
</dbReference>
<dbReference type="AlphaFoldDB" id="A0A931DXJ9"/>
<accession>A0A931DXJ9</accession>
<dbReference type="Proteomes" id="UP000658613">
    <property type="component" value="Unassembled WGS sequence"/>
</dbReference>
<gene>
    <name evidence="3" type="ORF">IW254_001116</name>
</gene>
<dbReference type="GO" id="GO:0006635">
    <property type="term" value="P:fatty acid beta-oxidation"/>
    <property type="evidence" value="ECO:0007669"/>
    <property type="project" value="InterPro"/>
</dbReference>
<dbReference type="InterPro" id="IPR045008">
    <property type="entry name" value="ACX4-like"/>
</dbReference>
<dbReference type="SUPFAM" id="SSF47203">
    <property type="entry name" value="Acyl-CoA dehydrogenase C-terminal domain-like"/>
    <property type="match status" value="1"/>
</dbReference>
<dbReference type="PANTHER" id="PTHR43188">
    <property type="entry name" value="ACYL-COENZYME A OXIDASE"/>
    <property type="match status" value="1"/>
</dbReference>
<dbReference type="Gene3D" id="1.20.140.10">
    <property type="entry name" value="Butyryl-CoA Dehydrogenase, subunit A, domain 3"/>
    <property type="match status" value="1"/>
</dbReference>
<reference evidence="3" key="1">
    <citation type="submission" date="2020-11" db="EMBL/GenBank/DDBJ databases">
        <title>Sequencing the genomes of 1000 actinobacteria strains.</title>
        <authorList>
            <person name="Klenk H.-P."/>
        </authorList>
    </citation>
    <scope>NUCLEOTIDE SEQUENCE</scope>
    <source>
        <strain evidence="3">DSM 45632</strain>
    </source>
</reference>
<protein>
    <submittedName>
        <fullName evidence="3">Alkylation response protein AidB-like acyl-CoA dehydrogenase</fullName>
    </submittedName>
</protein>
<organism evidence="3 4">
    <name type="scientific">Corynebacterium aquatimens</name>
    <dbReference type="NCBI Taxonomy" id="1190508"/>
    <lineage>
        <taxon>Bacteria</taxon>
        <taxon>Bacillati</taxon>
        <taxon>Actinomycetota</taxon>
        <taxon>Actinomycetes</taxon>
        <taxon>Mycobacteriales</taxon>
        <taxon>Corynebacteriaceae</taxon>
        <taxon>Corynebacterium</taxon>
    </lineage>
</organism>
<feature type="domain" description="Acyl-CoA dehydrogenase/oxidase C-terminal" evidence="2">
    <location>
        <begin position="12"/>
        <end position="59"/>
    </location>
</feature>
<name>A0A931DXJ9_9CORY</name>
<dbReference type="GO" id="GO:0003995">
    <property type="term" value="F:acyl-CoA dehydrogenase activity"/>
    <property type="evidence" value="ECO:0007669"/>
    <property type="project" value="InterPro"/>
</dbReference>
<dbReference type="InterPro" id="IPR009075">
    <property type="entry name" value="AcylCo_DH/oxidase_C"/>
</dbReference>
<sequence length="67" mass="7522">MRLFIVPIRFRRRADARDMFGGVGILLENDVARHRADVEALHTFEGTDTMQSLIVGKDITGVSAYKS</sequence>
<dbReference type="EMBL" id="JADOUE010000001">
    <property type="protein sequence ID" value="MBG6122147.1"/>
    <property type="molecule type" value="Genomic_DNA"/>
</dbReference>
<comment type="caution">
    <text evidence="3">The sequence shown here is derived from an EMBL/GenBank/DDBJ whole genome shotgun (WGS) entry which is preliminary data.</text>
</comment>
<dbReference type="InterPro" id="IPR006089">
    <property type="entry name" value="Acyl-CoA_DH_CS"/>
</dbReference>